<dbReference type="GO" id="GO:0046872">
    <property type="term" value="F:metal ion binding"/>
    <property type="evidence" value="ECO:0007669"/>
    <property type="project" value="UniProtKB-KW"/>
</dbReference>
<accession>A0A0M4CFQ3</accession>
<evidence type="ECO:0000313" key="4">
    <source>
        <dbReference type="Proteomes" id="UP000068067"/>
    </source>
</evidence>
<dbReference type="InterPro" id="IPR017969">
    <property type="entry name" value="Heavy-metal-associated_CS"/>
</dbReference>
<dbReference type="SUPFAM" id="SSF55008">
    <property type="entry name" value="HMA, heavy metal-associated domain"/>
    <property type="match status" value="1"/>
</dbReference>
<evidence type="ECO:0000256" key="1">
    <source>
        <dbReference type="ARBA" id="ARBA00022723"/>
    </source>
</evidence>
<dbReference type="InterPro" id="IPR036163">
    <property type="entry name" value="HMA_dom_sf"/>
</dbReference>
<keyword evidence="1" id="KW-0479">Metal-binding</keyword>
<dbReference type="Pfam" id="PF00403">
    <property type="entry name" value="HMA"/>
    <property type="match status" value="1"/>
</dbReference>
<gene>
    <name evidence="3" type="ORF">CDES_13430</name>
</gene>
<sequence>MSTKNYHVEGMTCENCAASVEDEINLVAGTQGVEVDVEHGRVTVTGEGFSDDQIIEAIANAGLKVSTQ</sequence>
<protein>
    <recommendedName>
        <fullName evidence="2">HMA domain-containing protein</fullName>
    </recommendedName>
</protein>
<dbReference type="AlphaFoldDB" id="A0A0M4CFQ3"/>
<dbReference type="OrthoDB" id="9813965at2"/>
<reference evidence="3 4" key="1">
    <citation type="submission" date="2014-08" db="EMBL/GenBank/DDBJ databases">
        <title>Complete genome sequence of Corynebacterium deserti GIMN1.010 (=DSM 45689), isolated from desert sand in western China.</title>
        <authorList>
            <person name="Ruckert C."/>
            <person name="Albersmeier A."/>
            <person name="Kalinowski J."/>
        </authorList>
    </citation>
    <scope>NUCLEOTIDE SEQUENCE [LARGE SCALE GENOMIC DNA]</scope>
    <source>
        <strain evidence="3 4">GIMN1.010</strain>
    </source>
</reference>
<keyword evidence="4" id="KW-1185">Reference proteome</keyword>
<organism evidence="3 4">
    <name type="scientific">Corynebacterium deserti GIMN1.010</name>
    <dbReference type="NCBI Taxonomy" id="931089"/>
    <lineage>
        <taxon>Bacteria</taxon>
        <taxon>Bacillati</taxon>
        <taxon>Actinomycetota</taxon>
        <taxon>Actinomycetes</taxon>
        <taxon>Mycobacteriales</taxon>
        <taxon>Corynebacteriaceae</taxon>
        <taxon>Corynebacterium</taxon>
    </lineage>
</organism>
<dbReference type="EMBL" id="CP009220">
    <property type="protein sequence ID" value="ALC07016.1"/>
    <property type="molecule type" value="Genomic_DNA"/>
</dbReference>
<dbReference type="InterPro" id="IPR006121">
    <property type="entry name" value="HMA_dom"/>
</dbReference>
<dbReference type="STRING" id="931089.CDES_13430"/>
<proteinExistence type="predicted"/>
<dbReference type="Proteomes" id="UP000068067">
    <property type="component" value="Chromosome"/>
</dbReference>
<dbReference type="RefSeq" id="WP_053545890.1">
    <property type="nucleotide sequence ID" value="NZ_CP009220.1"/>
</dbReference>
<feature type="domain" description="HMA" evidence="2">
    <location>
        <begin position="2"/>
        <end position="66"/>
    </location>
</feature>
<evidence type="ECO:0000259" key="2">
    <source>
        <dbReference type="PROSITE" id="PS50846"/>
    </source>
</evidence>
<dbReference type="PATRIC" id="fig|931089.4.peg.2716"/>
<dbReference type="PROSITE" id="PS50846">
    <property type="entry name" value="HMA_2"/>
    <property type="match status" value="1"/>
</dbReference>
<evidence type="ECO:0000313" key="3">
    <source>
        <dbReference type="EMBL" id="ALC07016.1"/>
    </source>
</evidence>
<dbReference type="Gene3D" id="3.30.70.100">
    <property type="match status" value="1"/>
</dbReference>
<dbReference type="PROSITE" id="PS01047">
    <property type="entry name" value="HMA_1"/>
    <property type="match status" value="1"/>
</dbReference>
<dbReference type="KEGG" id="cdx:CDES_13430"/>
<name>A0A0M4CFQ3_9CORY</name>
<dbReference type="CDD" id="cd00371">
    <property type="entry name" value="HMA"/>
    <property type="match status" value="1"/>
</dbReference>